<dbReference type="EMBL" id="FOZP01000005">
    <property type="protein sequence ID" value="SFS59885.1"/>
    <property type="molecule type" value="Genomic_DNA"/>
</dbReference>
<protein>
    <recommendedName>
        <fullName evidence="4">AsmA-like C-terminal region</fullName>
    </recommendedName>
</protein>
<name>A0A1I6R5C2_9FLAO</name>
<keyword evidence="1" id="KW-0812">Transmembrane</keyword>
<proteinExistence type="predicted"/>
<accession>A0A1I6R5C2</accession>
<dbReference type="STRING" id="593133.SAMN04488006_2231"/>
<keyword evidence="1" id="KW-1133">Transmembrane helix</keyword>
<reference evidence="3" key="1">
    <citation type="submission" date="2016-10" db="EMBL/GenBank/DDBJ databases">
        <authorList>
            <person name="Varghese N."/>
            <person name="Submissions S."/>
        </authorList>
    </citation>
    <scope>NUCLEOTIDE SEQUENCE [LARGE SCALE GENOMIC DNA]</scope>
    <source>
        <strain evidence="3">DSM 24450</strain>
    </source>
</reference>
<dbReference type="RefSeq" id="WP_090226290.1">
    <property type="nucleotide sequence ID" value="NZ_FOZP01000005.1"/>
</dbReference>
<feature type="transmembrane region" description="Helical" evidence="1">
    <location>
        <begin position="5"/>
        <end position="24"/>
    </location>
</feature>
<gene>
    <name evidence="2" type="ORF">SAMN04488006_2231</name>
</gene>
<evidence type="ECO:0000313" key="2">
    <source>
        <dbReference type="EMBL" id="SFS59885.1"/>
    </source>
</evidence>
<keyword evidence="1" id="KW-0472">Membrane</keyword>
<sequence length="519" mass="59567">MRKSVIIISIIFIIIVGSLFFLQYKFKSTIINAIENEVPQNIQIKYSQIHVNAVLGNIKIDSFSVKLLNSEKHIVSKLNAKNLSVIGFNLASFIINNKVSIKNIRLKNPQLQYFNDKTAKIKQDNSNQKKTSHNSLKEIKVDEISVINGFLKIHQNKQDSIYAKIDNINFSLNEFCTSTIKLKEKIPFTYKDFKLKSQHLFLNMSNYEDLKIDDLAFENNKLILKNLYIAPKFSKEVLSTKIAVERDHIQLHIPQSEFNKLDIGCSQKKFFVILDSGKITKPNLMIYRDKRVADDLEIKNLYSKMLRDLSFELDVAKLKIEQGYVSYSEQLEDADKAGKVFFDAINASITNLSNINKNNEKTEFSANSNFMGKAPMVLDISFDVTNKQDAFLGSGEFKNFNAKIASDFFESNLNAKATGEFEQIYFTFSGNNLNSEGDLKMKYENFEFKILNNKNEVNKFLTAIGNLFIKDNSKADKNGFRYGKIKVERNKNKSFFNYLWINVEDGIKSTLTGNGKKKM</sequence>
<evidence type="ECO:0008006" key="4">
    <source>
        <dbReference type="Google" id="ProtNLM"/>
    </source>
</evidence>
<evidence type="ECO:0000256" key="1">
    <source>
        <dbReference type="SAM" id="Phobius"/>
    </source>
</evidence>
<keyword evidence="3" id="KW-1185">Reference proteome</keyword>
<dbReference type="AlphaFoldDB" id="A0A1I6R5C2"/>
<organism evidence="2 3">
    <name type="scientific">Lutibacter maritimus</name>
    <dbReference type="NCBI Taxonomy" id="593133"/>
    <lineage>
        <taxon>Bacteria</taxon>
        <taxon>Pseudomonadati</taxon>
        <taxon>Bacteroidota</taxon>
        <taxon>Flavobacteriia</taxon>
        <taxon>Flavobacteriales</taxon>
        <taxon>Flavobacteriaceae</taxon>
        <taxon>Lutibacter</taxon>
    </lineage>
</organism>
<evidence type="ECO:0000313" key="3">
    <source>
        <dbReference type="Proteomes" id="UP000199312"/>
    </source>
</evidence>
<dbReference type="OrthoDB" id="1412480at2"/>
<dbReference type="Proteomes" id="UP000199312">
    <property type="component" value="Unassembled WGS sequence"/>
</dbReference>